<evidence type="ECO:0000256" key="16">
    <source>
        <dbReference type="RuleBase" id="RU000504"/>
    </source>
</evidence>
<gene>
    <name evidence="19" type="ordered locus">Solca_3406</name>
</gene>
<sequence length="475" mass="52302">MNELHNRTKIVATLGPASAKKEVLLQMIKAGLNVCRINFSHGKHEEHLQTINLIREINLENNFNVGILADLQGPKIRIGDMENNGVAFAAGDIVNIITTPKVGDKESIYITYTAFPKDVNPGEIFLLDDGKMQMRVLDTNKTDTVKAEVIYGGILSSKKGVNLPFTKTSTPSLTEKDREDLEFALKHNIDWIGLSFVREAKDIIDLKKIIAKSGSTAKVVAKIEKPEAIDNIDSIIDVTDGVMVARGDLGVEMPMEEVPLLQKQIVRKCNALAKPVIIATQMMDSMVANPRPTRAEANDVANSVLDGADAVMLSNETSVGLYPVIVIEAMSSIVRNIENGMYPYYNDSQIEEHPETFLADSVCNSAVYLAEKTSAKAIVAMTFSGYSAYQIASQRPKARTFVFTGNRDLMNSISLVWGVKAFYYDKFETTDQTIKEVNNILKENGFVQEGEVIINTFSTPIAEKGRTNTIKVSVA</sequence>
<comment type="cofactor">
    <cofactor evidence="1">
        <name>Mg(2+)</name>
        <dbReference type="ChEBI" id="CHEBI:18420"/>
    </cofactor>
</comment>
<dbReference type="UniPathway" id="UPA00109">
    <property type="reaction ID" value="UER00188"/>
</dbReference>
<dbReference type="GO" id="GO:0004743">
    <property type="term" value="F:pyruvate kinase activity"/>
    <property type="evidence" value="ECO:0007669"/>
    <property type="project" value="UniProtKB-UniRule"/>
</dbReference>
<keyword evidence="13 16" id="KW-0324">Glycolysis</keyword>
<dbReference type="PROSITE" id="PS00110">
    <property type="entry name" value="PYRUVATE_KINASE"/>
    <property type="match status" value="1"/>
</dbReference>
<dbReference type="OrthoDB" id="9812123at2"/>
<organism evidence="19 20">
    <name type="scientific">Solitalea canadensis (strain ATCC 29591 / DSM 3403 / JCM 21819 / LMG 8368 / NBRC 15130 / NCIMB 12057 / USAM 9D)</name>
    <name type="common">Flexibacter canadensis</name>
    <dbReference type="NCBI Taxonomy" id="929556"/>
    <lineage>
        <taxon>Bacteria</taxon>
        <taxon>Pseudomonadati</taxon>
        <taxon>Bacteroidota</taxon>
        <taxon>Sphingobacteriia</taxon>
        <taxon>Sphingobacteriales</taxon>
        <taxon>Sphingobacteriaceae</taxon>
        <taxon>Solitalea</taxon>
    </lineage>
</organism>
<comment type="similarity">
    <text evidence="4 16">Belongs to the pyruvate kinase family.</text>
</comment>
<dbReference type="GO" id="GO:0030955">
    <property type="term" value="F:potassium ion binding"/>
    <property type="evidence" value="ECO:0007669"/>
    <property type="project" value="UniProtKB-UniRule"/>
</dbReference>
<comment type="catalytic activity">
    <reaction evidence="16">
        <text>pyruvate + ATP = phosphoenolpyruvate + ADP + H(+)</text>
        <dbReference type="Rhea" id="RHEA:18157"/>
        <dbReference type="ChEBI" id="CHEBI:15361"/>
        <dbReference type="ChEBI" id="CHEBI:15378"/>
        <dbReference type="ChEBI" id="CHEBI:30616"/>
        <dbReference type="ChEBI" id="CHEBI:58702"/>
        <dbReference type="ChEBI" id="CHEBI:456216"/>
        <dbReference type="EC" id="2.7.1.40"/>
    </reaction>
</comment>
<keyword evidence="9" id="KW-0547">Nucleotide-binding</keyword>
<dbReference type="NCBIfam" id="TIGR01064">
    <property type="entry name" value="pyruv_kin"/>
    <property type="match status" value="1"/>
</dbReference>
<evidence type="ECO:0000256" key="1">
    <source>
        <dbReference type="ARBA" id="ARBA00001946"/>
    </source>
</evidence>
<evidence type="ECO:0000256" key="4">
    <source>
        <dbReference type="ARBA" id="ARBA00008663"/>
    </source>
</evidence>
<comment type="pathway">
    <text evidence="3 16">Carbohydrate degradation; glycolysis; pyruvate from D-glyceraldehyde 3-phosphate: step 5/5.</text>
</comment>
<dbReference type="InterPro" id="IPR001697">
    <property type="entry name" value="Pyr_Knase"/>
</dbReference>
<dbReference type="SUPFAM" id="SSF51621">
    <property type="entry name" value="Phosphoenolpyruvate/pyruvate domain"/>
    <property type="match status" value="1"/>
</dbReference>
<dbReference type="EC" id="2.7.1.40" evidence="5 15"/>
<dbReference type="Gene3D" id="3.20.20.60">
    <property type="entry name" value="Phosphoenolpyruvate-binding domains"/>
    <property type="match status" value="1"/>
</dbReference>
<evidence type="ECO:0000259" key="18">
    <source>
        <dbReference type="Pfam" id="PF02887"/>
    </source>
</evidence>
<evidence type="ECO:0000259" key="17">
    <source>
        <dbReference type="Pfam" id="PF00224"/>
    </source>
</evidence>
<evidence type="ECO:0000313" key="19">
    <source>
        <dbReference type="EMBL" id="AFD08413.1"/>
    </source>
</evidence>
<keyword evidence="12 16" id="KW-0460">Magnesium</keyword>
<dbReference type="Proteomes" id="UP000007590">
    <property type="component" value="Chromosome"/>
</dbReference>
<dbReference type="eggNOG" id="COG0469">
    <property type="taxonomic scope" value="Bacteria"/>
</dbReference>
<dbReference type="PRINTS" id="PR01050">
    <property type="entry name" value="PYRUVTKNASE"/>
</dbReference>
<name>H8KX84_SOLCM</name>
<keyword evidence="14 19" id="KW-0670">Pyruvate</keyword>
<dbReference type="NCBIfam" id="NF004491">
    <property type="entry name" value="PRK05826.1"/>
    <property type="match status" value="1"/>
</dbReference>
<dbReference type="InterPro" id="IPR018209">
    <property type="entry name" value="Pyrv_Knase_AS"/>
</dbReference>
<dbReference type="GO" id="GO:0005524">
    <property type="term" value="F:ATP binding"/>
    <property type="evidence" value="ECO:0007669"/>
    <property type="project" value="UniProtKB-KW"/>
</dbReference>
<dbReference type="SUPFAM" id="SSF50800">
    <property type="entry name" value="PK beta-barrel domain-like"/>
    <property type="match status" value="1"/>
</dbReference>
<evidence type="ECO:0000256" key="6">
    <source>
        <dbReference type="ARBA" id="ARBA00018587"/>
    </source>
</evidence>
<evidence type="ECO:0000256" key="7">
    <source>
        <dbReference type="ARBA" id="ARBA00022679"/>
    </source>
</evidence>
<dbReference type="RefSeq" id="WP_014681636.1">
    <property type="nucleotide sequence ID" value="NC_017770.1"/>
</dbReference>
<dbReference type="InterPro" id="IPR015793">
    <property type="entry name" value="Pyrv_Knase_brl"/>
</dbReference>
<dbReference type="InterPro" id="IPR040442">
    <property type="entry name" value="Pyrv_kinase-like_dom_sf"/>
</dbReference>
<evidence type="ECO:0000256" key="5">
    <source>
        <dbReference type="ARBA" id="ARBA00012142"/>
    </source>
</evidence>
<dbReference type="InterPro" id="IPR015813">
    <property type="entry name" value="Pyrv/PenolPyrv_kinase-like_dom"/>
</dbReference>
<keyword evidence="20" id="KW-1185">Reference proteome</keyword>
<protein>
    <recommendedName>
        <fullName evidence="6 15">Pyruvate kinase</fullName>
        <ecNumber evidence="5 15">2.7.1.40</ecNumber>
    </recommendedName>
</protein>
<feature type="domain" description="Pyruvate kinase barrel" evidence="17">
    <location>
        <begin position="6"/>
        <end position="324"/>
    </location>
</feature>
<dbReference type="InterPro" id="IPR036918">
    <property type="entry name" value="Pyrv_Knase_C_sf"/>
</dbReference>
<evidence type="ECO:0000256" key="9">
    <source>
        <dbReference type="ARBA" id="ARBA00022741"/>
    </source>
</evidence>
<keyword evidence="10 16" id="KW-0418">Kinase</keyword>
<evidence type="ECO:0000256" key="10">
    <source>
        <dbReference type="ARBA" id="ARBA00022777"/>
    </source>
</evidence>
<keyword evidence="11" id="KW-0067">ATP-binding</keyword>
<accession>H8KX84</accession>
<dbReference type="KEGG" id="scn:Solca_3406"/>
<evidence type="ECO:0000313" key="20">
    <source>
        <dbReference type="Proteomes" id="UP000007590"/>
    </source>
</evidence>
<feature type="domain" description="Pyruvate kinase C-terminal" evidence="18">
    <location>
        <begin position="360"/>
        <end position="472"/>
    </location>
</feature>
<dbReference type="Gene3D" id="3.40.1380.20">
    <property type="entry name" value="Pyruvate kinase, C-terminal domain"/>
    <property type="match status" value="1"/>
</dbReference>
<evidence type="ECO:0000256" key="13">
    <source>
        <dbReference type="ARBA" id="ARBA00023152"/>
    </source>
</evidence>
<dbReference type="AlphaFoldDB" id="H8KX84"/>
<evidence type="ECO:0000256" key="3">
    <source>
        <dbReference type="ARBA" id="ARBA00004997"/>
    </source>
</evidence>
<reference evidence="19" key="1">
    <citation type="submission" date="2012-02" db="EMBL/GenBank/DDBJ databases">
        <title>The complete genome of Solitalea canadensis DSM 3403.</title>
        <authorList>
            <consortium name="US DOE Joint Genome Institute (JGI-PGF)"/>
            <person name="Lucas S."/>
            <person name="Copeland A."/>
            <person name="Lapidus A."/>
            <person name="Glavina del Rio T."/>
            <person name="Dalin E."/>
            <person name="Tice H."/>
            <person name="Bruce D."/>
            <person name="Goodwin L."/>
            <person name="Pitluck S."/>
            <person name="Peters L."/>
            <person name="Ovchinnikova G."/>
            <person name="Lu M."/>
            <person name="Kyrpides N."/>
            <person name="Mavromatis K."/>
            <person name="Ivanova N."/>
            <person name="Brettin T."/>
            <person name="Detter J.C."/>
            <person name="Han C."/>
            <person name="Larimer F."/>
            <person name="Land M."/>
            <person name="Hauser L."/>
            <person name="Markowitz V."/>
            <person name="Cheng J.-F."/>
            <person name="Hugenholtz P."/>
            <person name="Woyke T."/>
            <person name="Wu D."/>
            <person name="Spring S."/>
            <person name="Schroeder M."/>
            <person name="Kopitz M."/>
            <person name="Brambilla E."/>
            <person name="Klenk H.-P."/>
            <person name="Eisen J.A."/>
        </authorList>
    </citation>
    <scope>NUCLEOTIDE SEQUENCE</scope>
    <source>
        <strain evidence="19">DSM 3403</strain>
    </source>
</reference>
<dbReference type="NCBIfam" id="NF004978">
    <property type="entry name" value="PRK06354.1"/>
    <property type="match status" value="1"/>
</dbReference>
<dbReference type="InterPro" id="IPR011037">
    <property type="entry name" value="Pyrv_Knase-like_insert_dom_sf"/>
</dbReference>
<dbReference type="FunFam" id="3.20.20.60:FF:000025">
    <property type="entry name" value="Pyruvate kinase"/>
    <property type="match status" value="1"/>
</dbReference>
<dbReference type="GO" id="GO:0016301">
    <property type="term" value="F:kinase activity"/>
    <property type="evidence" value="ECO:0007669"/>
    <property type="project" value="UniProtKB-KW"/>
</dbReference>
<dbReference type="GO" id="GO:0000287">
    <property type="term" value="F:magnesium ion binding"/>
    <property type="evidence" value="ECO:0007669"/>
    <property type="project" value="UniProtKB-UniRule"/>
</dbReference>
<evidence type="ECO:0000256" key="2">
    <source>
        <dbReference type="ARBA" id="ARBA00001958"/>
    </source>
</evidence>
<dbReference type="SUPFAM" id="SSF52935">
    <property type="entry name" value="PK C-terminal domain-like"/>
    <property type="match status" value="1"/>
</dbReference>
<dbReference type="FunFam" id="2.40.33.10:FF:000001">
    <property type="entry name" value="Pyruvate kinase"/>
    <property type="match status" value="1"/>
</dbReference>
<dbReference type="STRING" id="929556.Solca_3406"/>
<dbReference type="Pfam" id="PF00224">
    <property type="entry name" value="PK"/>
    <property type="match status" value="1"/>
</dbReference>
<evidence type="ECO:0000256" key="11">
    <source>
        <dbReference type="ARBA" id="ARBA00022840"/>
    </source>
</evidence>
<dbReference type="Gene3D" id="2.40.33.10">
    <property type="entry name" value="PK beta-barrel domain-like"/>
    <property type="match status" value="1"/>
</dbReference>
<dbReference type="HOGENOM" id="CLU_015439_0_2_10"/>
<proteinExistence type="inferred from homology"/>
<dbReference type="PANTHER" id="PTHR11817">
    <property type="entry name" value="PYRUVATE KINASE"/>
    <property type="match status" value="1"/>
</dbReference>
<evidence type="ECO:0000256" key="12">
    <source>
        <dbReference type="ARBA" id="ARBA00022842"/>
    </source>
</evidence>
<evidence type="ECO:0000256" key="8">
    <source>
        <dbReference type="ARBA" id="ARBA00022723"/>
    </source>
</evidence>
<dbReference type="Pfam" id="PF02887">
    <property type="entry name" value="PK_C"/>
    <property type="match status" value="1"/>
</dbReference>
<dbReference type="EMBL" id="CP003349">
    <property type="protein sequence ID" value="AFD08413.1"/>
    <property type="molecule type" value="Genomic_DNA"/>
</dbReference>
<keyword evidence="8" id="KW-0479">Metal-binding</keyword>
<keyword evidence="7 16" id="KW-0808">Transferase</keyword>
<dbReference type="InterPro" id="IPR015806">
    <property type="entry name" value="Pyrv_Knase_insert_dom_sf"/>
</dbReference>
<comment type="cofactor">
    <cofactor evidence="2">
        <name>K(+)</name>
        <dbReference type="ChEBI" id="CHEBI:29103"/>
    </cofactor>
</comment>
<dbReference type="InterPro" id="IPR015795">
    <property type="entry name" value="Pyrv_Knase_C"/>
</dbReference>
<evidence type="ECO:0000256" key="14">
    <source>
        <dbReference type="ARBA" id="ARBA00023317"/>
    </source>
</evidence>
<evidence type="ECO:0000256" key="15">
    <source>
        <dbReference type="NCBIfam" id="TIGR01064"/>
    </source>
</evidence>